<organism evidence="1 2">
    <name type="scientific">Madurella fahalii</name>
    <dbReference type="NCBI Taxonomy" id="1157608"/>
    <lineage>
        <taxon>Eukaryota</taxon>
        <taxon>Fungi</taxon>
        <taxon>Dikarya</taxon>
        <taxon>Ascomycota</taxon>
        <taxon>Pezizomycotina</taxon>
        <taxon>Sordariomycetes</taxon>
        <taxon>Sordariomycetidae</taxon>
        <taxon>Sordariales</taxon>
        <taxon>Sordariales incertae sedis</taxon>
        <taxon>Madurella</taxon>
    </lineage>
</organism>
<protein>
    <submittedName>
        <fullName evidence="1">Uncharacterized protein</fullName>
    </submittedName>
</protein>
<name>A0ABQ0G3K5_9PEZI</name>
<accession>A0ABQ0G3K5</accession>
<keyword evidence="2" id="KW-1185">Reference proteome</keyword>
<proteinExistence type="predicted"/>
<evidence type="ECO:0000313" key="1">
    <source>
        <dbReference type="EMBL" id="GAB1312350.1"/>
    </source>
</evidence>
<dbReference type="Proteomes" id="UP001628179">
    <property type="component" value="Unassembled WGS sequence"/>
</dbReference>
<gene>
    <name evidence="1" type="ORF">MFIFM68171_02560</name>
</gene>
<dbReference type="RefSeq" id="XP_070914083.1">
    <property type="nucleotide sequence ID" value="XM_071057982.1"/>
</dbReference>
<comment type="caution">
    <text evidence="1">The sequence shown here is derived from an EMBL/GenBank/DDBJ whole genome shotgun (WGS) entry which is preliminary data.</text>
</comment>
<evidence type="ECO:0000313" key="2">
    <source>
        <dbReference type="Proteomes" id="UP001628179"/>
    </source>
</evidence>
<dbReference type="EMBL" id="BAAFSV010000001">
    <property type="protein sequence ID" value="GAB1312350.1"/>
    <property type="molecule type" value="Genomic_DNA"/>
</dbReference>
<dbReference type="GeneID" id="98173305"/>
<reference evidence="1 2" key="1">
    <citation type="submission" date="2024-09" db="EMBL/GenBank/DDBJ databases">
        <title>Itraconazole resistance in Madurella fahalii resulting from another homologue of gene encoding cytochrome P450 14-alpha sterol demethylase (CYP51).</title>
        <authorList>
            <person name="Yoshioka I."/>
            <person name="Fahal A.H."/>
            <person name="Kaneko S."/>
            <person name="Yaguchi T."/>
        </authorList>
    </citation>
    <scope>NUCLEOTIDE SEQUENCE [LARGE SCALE GENOMIC DNA]</scope>
    <source>
        <strain evidence="1 2">IFM 68171</strain>
    </source>
</reference>
<sequence>MVPDSYDPSVYDGLSSIADAVKKFDAVDGESLVSDSFRELFLQHNMDRTFGLALLHRHFDLSTDERLVEYHGTSIPWRQETASSHIRPTNWLLTKDGSVRSYEFYYPSSHDDGVDAEAGDPKYRPFIRAFEALLLQKNVMDLFGLCRYPVTTSRVA</sequence>